<dbReference type="GO" id="GO:0016818">
    <property type="term" value="F:hydrolase activity, acting on acid anhydrides, in phosphorus-containing anhydrides"/>
    <property type="evidence" value="ECO:0007669"/>
    <property type="project" value="InterPro"/>
</dbReference>
<organism evidence="4 5">
    <name type="scientific">Helianthus annuus</name>
    <name type="common">Common sunflower</name>
    <dbReference type="NCBI Taxonomy" id="4232"/>
    <lineage>
        <taxon>Eukaryota</taxon>
        <taxon>Viridiplantae</taxon>
        <taxon>Streptophyta</taxon>
        <taxon>Embryophyta</taxon>
        <taxon>Tracheophyta</taxon>
        <taxon>Spermatophyta</taxon>
        <taxon>Magnoliopsida</taxon>
        <taxon>eudicotyledons</taxon>
        <taxon>Gunneridae</taxon>
        <taxon>Pentapetalae</taxon>
        <taxon>asterids</taxon>
        <taxon>campanulids</taxon>
        <taxon>Asterales</taxon>
        <taxon>Asteraceae</taxon>
        <taxon>Asteroideae</taxon>
        <taxon>Heliantheae alliance</taxon>
        <taxon>Heliantheae</taxon>
        <taxon>Helianthus</taxon>
    </lineage>
</organism>
<dbReference type="Proteomes" id="UP000215914">
    <property type="component" value="Unassembled WGS sequence"/>
</dbReference>
<dbReference type="GO" id="GO:0008270">
    <property type="term" value="F:zinc ion binding"/>
    <property type="evidence" value="ECO:0007669"/>
    <property type="project" value="InterPro"/>
</dbReference>
<dbReference type="GO" id="GO:0003676">
    <property type="term" value="F:nucleic acid binding"/>
    <property type="evidence" value="ECO:0007669"/>
    <property type="project" value="InterPro"/>
</dbReference>
<accession>A0A9K3NMQ5</accession>
<comment type="caution">
    <text evidence="4">The sequence shown here is derived from an EMBL/GenBank/DDBJ whole genome shotgun (WGS) entry which is preliminary data.</text>
</comment>
<keyword evidence="5" id="KW-1185">Reference proteome</keyword>
<evidence type="ECO:0000256" key="1">
    <source>
        <dbReference type="ARBA" id="ARBA00022723"/>
    </source>
</evidence>
<dbReference type="Pfam" id="PF08797">
    <property type="entry name" value="HIRAN"/>
    <property type="match status" value="1"/>
</dbReference>
<evidence type="ECO:0000259" key="3">
    <source>
        <dbReference type="Pfam" id="PF08797"/>
    </source>
</evidence>
<gene>
    <name evidence="4" type="ORF">HanXRQr2_Chr05g0202691</name>
</gene>
<protein>
    <submittedName>
        <fullName evidence="4">HIRAN domain-containing protein</fullName>
    </submittedName>
</protein>
<dbReference type="EMBL" id="MNCJ02000320">
    <property type="protein sequence ID" value="KAF5804908.1"/>
    <property type="molecule type" value="Genomic_DNA"/>
</dbReference>
<dbReference type="AlphaFoldDB" id="A0A9K3NMQ5"/>
<keyword evidence="1" id="KW-0479">Metal-binding</keyword>
<reference evidence="4" key="1">
    <citation type="journal article" date="2017" name="Nature">
        <title>The sunflower genome provides insights into oil metabolism, flowering and Asterid evolution.</title>
        <authorList>
            <person name="Badouin H."/>
            <person name="Gouzy J."/>
            <person name="Grassa C.J."/>
            <person name="Murat F."/>
            <person name="Staton S.E."/>
            <person name="Cottret L."/>
            <person name="Lelandais-Briere C."/>
            <person name="Owens G.L."/>
            <person name="Carrere S."/>
            <person name="Mayjonade B."/>
            <person name="Legrand L."/>
            <person name="Gill N."/>
            <person name="Kane N.C."/>
            <person name="Bowers J.E."/>
            <person name="Hubner S."/>
            <person name="Bellec A."/>
            <person name="Berard A."/>
            <person name="Berges H."/>
            <person name="Blanchet N."/>
            <person name="Boniface M.C."/>
            <person name="Brunel D."/>
            <person name="Catrice O."/>
            <person name="Chaidir N."/>
            <person name="Claudel C."/>
            <person name="Donnadieu C."/>
            <person name="Faraut T."/>
            <person name="Fievet G."/>
            <person name="Helmstetter N."/>
            <person name="King M."/>
            <person name="Knapp S.J."/>
            <person name="Lai Z."/>
            <person name="Le Paslier M.C."/>
            <person name="Lippi Y."/>
            <person name="Lorenzon L."/>
            <person name="Mandel J.R."/>
            <person name="Marage G."/>
            <person name="Marchand G."/>
            <person name="Marquand E."/>
            <person name="Bret-Mestries E."/>
            <person name="Morien E."/>
            <person name="Nambeesan S."/>
            <person name="Nguyen T."/>
            <person name="Pegot-Espagnet P."/>
            <person name="Pouilly N."/>
            <person name="Raftis F."/>
            <person name="Sallet E."/>
            <person name="Schiex T."/>
            <person name="Thomas J."/>
            <person name="Vandecasteele C."/>
            <person name="Vares D."/>
            <person name="Vear F."/>
            <person name="Vautrin S."/>
            <person name="Crespi M."/>
            <person name="Mangin B."/>
            <person name="Burke J.M."/>
            <person name="Salse J."/>
            <person name="Munos S."/>
            <person name="Vincourt P."/>
            <person name="Rieseberg L.H."/>
            <person name="Langlade N.B."/>
        </authorList>
    </citation>
    <scope>NUCLEOTIDE SEQUENCE</scope>
    <source>
        <tissue evidence="4">Leaves</tissue>
    </source>
</reference>
<proteinExistence type="predicted"/>
<reference evidence="4" key="2">
    <citation type="submission" date="2020-06" db="EMBL/GenBank/DDBJ databases">
        <title>Helianthus annuus Genome sequencing and assembly Release 2.</title>
        <authorList>
            <person name="Gouzy J."/>
            <person name="Langlade N."/>
            <person name="Munos S."/>
        </authorList>
    </citation>
    <scope>NUCLEOTIDE SEQUENCE</scope>
    <source>
        <tissue evidence="4">Leaves</tissue>
    </source>
</reference>
<evidence type="ECO:0000313" key="5">
    <source>
        <dbReference type="Proteomes" id="UP000215914"/>
    </source>
</evidence>
<dbReference type="InterPro" id="IPR014905">
    <property type="entry name" value="HIRAN"/>
</dbReference>
<evidence type="ECO:0000313" key="4">
    <source>
        <dbReference type="EMBL" id="KAF5804908.1"/>
    </source>
</evidence>
<evidence type="ECO:0000256" key="2">
    <source>
        <dbReference type="ARBA" id="ARBA00022801"/>
    </source>
</evidence>
<feature type="domain" description="HIRAN" evidence="3">
    <location>
        <begin position="4"/>
        <end position="100"/>
    </location>
</feature>
<keyword evidence="2" id="KW-0378">Hydrolase</keyword>
<dbReference type="Gramene" id="mRNA:HanXRQr2_Chr05g0202691">
    <property type="protein sequence ID" value="mRNA:HanXRQr2_Chr05g0202691"/>
    <property type="gene ID" value="HanXRQr2_Chr05g0202691"/>
</dbReference>
<sequence length="180" mass="20158">MCKGSKIKVGEHVKFTFPMERSLTGPPPGKFGGGGRGRQPAACSEIVRFSTVASGEIDRIPNEWSRCLLPLVRDKKIQVEGFCKFAPTNMGLMDILNLSVRVYINSSILHKSHQTSLKVPNSSTDEMSMHPLPTLFRLLGLVPFKKEEVYSLCERVFRSLTYFHANLSTIVYISMPHNLS</sequence>
<name>A0A9K3NMQ5_HELAN</name>